<organism evidence="1">
    <name type="scientific">viral metagenome</name>
    <dbReference type="NCBI Taxonomy" id="1070528"/>
    <lineage>
        <taxon>unclassified sequences</taxon>
        <taxon>metagenomes</taxon>
        <taxon>organismal metagenomes</taxon>
    </lineage>
</organism>
<dbReference type="EMBL" id="MT142435">
    <property type="protein sequence ID" value="QJA80771.1"/>
    <property type="molecule type" value="Genomic_DNA"/>
</dbReference>
<proteinExistence type="predicted"/>
<dbReference type="InterPro" id="IPR013320">
    <property type="entry name" value="ConA-like_dom_sf"/>
</dbReference>
<dbReference type="GO" id="GO:0030246">
    <property type="term" value="F:carbohydrate binding"/>
    <property type="evidence" value="ECO:0007669"/>
    <property type="project" value="UniProtKB-KW"/>
</dbReference>
<dbReference type="Gene3D" id="2.60.120.200">
    <property type="match status" value="1"/>
</dbReference>
<reference evidence="1" key="1">
    <citation type="submission" date="2020-03" db="EMBL/GenBank/DDBJ databases">
        <title>The deep terrestrial virosphere.</title>
        <authorList>
            <person name="Holmfeldt K."/>
            <person name="Nilsson E."/>
            <person name="Simone D."/>
            <person name="Lopez-Fernandez M."/>
            <person name="Wu X."/>
            <person name="de Brujin I."/>
            <person name="Lundin D."/>
            <person name="Andersson A."/>
            <person name="Bertilsson S."/>
            <person name="Dopson M."/>
        </authorList>
    </citation>
    <scope>NUCLEOTIDE SEQUENCE</scope>
    <source>
        <strain evidence="1">MM415A00659</strain>
    </source>
</reference>
<dbReference type="SUPFAM" id="SSF49899">
    <property type="entry name" value="Concanavalin A-like lectins/glucanases"/>
    <property type="match status" value="1"/>
</dbReference>
<dbReference type="Pfam" id="PF13385">
    <property type="entry name" value="Laminin_G_3"/>
    <property type="match status" value="1"/>
</dbReference>
<protein>
    <submittedName>
        <fullName evidence="1">Putative lectin/glucanase superfamily protein</fullName>
    </submittedName>
</protein>
<keyword evidence="1" id="KW-0430">Lectin</keyword>
<evidence type="ECO:0000313" key="1">
    <source>
        <dbReference type="EMBL" id="QJA80771.1"/>
    </source>
</evidence>
<sequence length="998" mass="109208">MRVAGLYTVAQTSGFYENLTVTGGGTGANLFTFASGTNLISDGFRAGQVVTIDSLSNTNEGEATIYTLTTTTASFIETMTTESAAVSLTMTVVVPDKNITDYTEAAFNRLETKGNVIPLNDEVDSKVKLLLHFDGGNNSQTFTDSSLSGHTDYTVIGLAKQTTTAKKFGASSLVCPTDSSYIAYTDSTDWNMGTGRFTVDFWFRKNDATTSGTIFSNDSGDTNNYVALSTSATQFYFVGYNAGTKQWGHYFPFQPISGTWYHVGVIRGWGDNDNALAMTVDGAEIGYTTVSATAEWGNYTSWFYLNSLLGVAGSGVSSDVYIDEFRVSKGIARWTSNFTPRSTSYGSANQNGFLVLTTRPIQAIKPYVSEPNQYSSTLTAKCWSGSSFYTMPVSDGTASSGASLAQTGTVSFSPTTNSAVPLHFDGTYFYSYLFSLDSVDATLSYITVDAPFQPVVDLWDGVDRTCISFQVWRNSDKAYYDFTNDVAYASQASEVYGADPGSLSVNDHIIAMFDDRITAMKTAISGAYANTHTAHPKIDYRTATGWVRMPVVHDTTVSNDTEYNSLGRTGMWWWNDIGRGEEATINLFGKTGYAYSISFNNGLGPDTVIDTVYGVPAQKVVPPVVFPSMYKGRALFCGYKEGFEGNRVDYSVTDAPAAWNGIESSDGGSQSLYFGGGDNMTAGGQLYNRFGSNIYTMWVATTQNSTFVLNGNGPEDFRIYPISTNIGCPAPKTVAFAEMGYQVGSDTAKNIMIWMSAHGPMIFDGAVFYPIRGIDNYFNPQKSEYINTSIIDTSVGWYDANYDEYNLIIPSGSSATAPNKWLVYSLRYLKWYEKVPTSTYPISGWIVKDTNGRQHIYSGTTDGYMLRMEATTLWNSTKIAHMWETGDFFPTKSMWDIANIDRFKIYGIKGTETATLTISHYTDTFSSTASAPTSLSGFVMSGGDSNARVIRDTQTVNLTAQAHRFRFSVTMGGQSVSQEGFPKPLGWGARYRTVRKDE</sequence>
<dbReference type="AlphaFoldDB" id="A0A6M3KGN4"/>
<name>A0A6M3KGN4_9ZZZZ</name>
<gene>
    <name evidence="1" type="ORF">MM415A00659_0003</name>
</gene>
<accession>A0A6M3KGN4</accession>